<gene>
    <name evidence="2" type="ORF">EZS28_006741</name>
</gene>
<name>A0A5J4WS41_9EUKA</name>
<proteinExistence type="predicted"/>
<reference evidence="2 3" key="1">
    <citation type="submission" date="2019-03" db="EMBL/GenBank/DDBJ databases">
        <title>Single cell metagenomics reveals metabolic interactions within the superorganism composed of flagellate Streblomastix strix and complex community of Bacteroidetes bacteria on its surface.</title>
        <authorList>
            <person name="Treitli S.C."/>
            <person name="Kolisko M."/>
            <person name="Husnik F."/>
            <person name="Keeling P."/>
            <person name="Hampl V."/>
        </authorList>
    </citation>
    <scope>NUCLEOTIDE SEQUENCE [LARGE SCALE GENOMIC DNA]</scope>
    <source>
        <strain evidence="2">ST1C</strain>
    </source>
</reference>
<evidence type="ECO:0000256" key="1">
    <source>
        <dbReference type="SAM" id="MobiDB-lite"/>
    </source>
</evidence>
<evidence type="ECO:0000313" key="2">
    <source>
        <dbReference type="EMBL" id="KAA6397738.1"/>
    </source>
</evidence>
<organism evidence="2 3">
    <name type="scientific">Streblomastix strix</name>
    <dbReference type="NCBI Taxonomy" id="222440"/>
    <lineage>
        <taxon>Eukaryota</taxon>
        <taxon>Metamonada</taxon>
        <taxon>Preaxostyla</taxon>
        <taxon>Oxymonadida</taxon>
        <taxon>Streblomastigidae</taxon>
        <taxon>Streblomastix</taxon>
    </lineage>
</organism>
<dbReference type="Proteomes" id="UP000324800">
    <property type="component" value="Unassembled WGS sequence"/>
</dbReference>
<protein>
    <submittedName>
        <fullName evidence="2">Uncharacterized protein</fullName>
    </submittedName>
</protein>
<feature type="region of interest" description="Disordered" evidence="1">
    <location>
        <begin position="102"/>
        <end position="128"/>
    </location>
</feature>
<accession>A0A5J4WS41</accession>
<comment type="caution">
    <text evidence="2">The sequence shown here is derived from an EMBL/GenBank/DDBJ whole genome shotgun (WGS) entry which is preliminary data.</text>
</comment>
<dbReference type="EMBL" id="SNRW01001113">
    <property type="protein sequence ID" value="KAA6397738.1"/>
    <property type="molecule type" value="Genomic_DNA"/>
</dbReference>
<evidence type="ECO:0000313" key="3">
    <source>
        <dbReference type="Proteomes" id="UP000324800"/>
    </source>
</evidence>
<sequence length="128" mass="14479">MGRGSESQQSNTNNMRQMAITEIPEIAQSERIKDRILHPNTFRKYLQNGGDPLDCDTIRQLGGSSKHQQVKSSANTSTNAEINLQTCSSDELSNRSSLYKGRIKFHDGSPQRTGQSMRLSIERRRQLK</sequence>
<dbReference type="AlphaFoldDB" id="A0A5J4WS41"/>